<gene>
    <name evidence="2" type="ORF">FH779_01125</name>
</gene>
<keyword evidence="1" id="KW-0472">Membrane</keyword>
<proteinExistence type="predicted"/>
<dbReference type="Proteomes" id="UP000510643">
    <property type="component" value="Chromosome"/>
</dbReference>
<evidence type="ECO:0000313" key="2">
    <source>
        <dbReference type="EMBL" id="QLL56771.1"/>
    </source>
</evidence>
<evidence type="ECO:0000256" key="1">
    <source>
        <dbReference type="SAM" id="Phobius"/>
    </source>
</evidence>
<organism evidence="2 3">
    <name type="scientific">Empedobacter falsenii</name>
    <dbReference type="NCBI Taxonomy" id="343874"/>
    <lineage>
        <taxon>Bacteria</taxon>
        <taxon>Pseudomonadati</taxon>
        <taxon>Bacteroidota</taxon>
        <taxon>Flavobacteriia</taxon>
        <taxon>Flavobacteriales</taxon>
        <taxon>Weeksellaceae</taxon>
        <taxon>Empedobacter</taxon>
    </lineage>
</organism>
<keyword evidence="1" id="KW-1133">Transmembrane helix</keyword>
<keyword evidence="3" id="KW-1185">Reference proteome</keyword>
<evidence type="ECO:0000313" key="3">
    <source>
        <dbReference type="Proteomes" id="UP000510643"/>
    </source>
</evidence>
<keyword evidence="1" id="KW-0812">Transmembrane</keyword>
<dbReference type="RefSeq" id="WP_180905759.1">
    <property type="nucleotide sequence ID" value="NZ_CP040908.1"/>
</dbReference>
<dbReference type="KEGG" id="efal:FH779_01125"/>
<sequence length="808" mass="92459">MNENRLNNDNFKSSNSFYLINHSRMKYIYLLALYFCSITTFAQSKLETAIKSLNTNYAQEKVYLLFDKEDYIAGDNIWFKAYILNGYKPSIISTNLIVELYDKDKKLVDRKLVPVVNGESDGTLNTKNENEEGVYFVRAYTTYMTFFSEEFQHINQVKIFNPNSKLKLVPNPNLKWNAKAFAEGGNFIQNQTTKFAVRLKSDGDLPKKWNGFVFEKNNPANKITTFDNLDENVATFALRAEEGKSYQVQLNDEKGNQQIIDLPEAKKNGILMKVVRNSKDIVIQLKSINQENPLLNYKIIGTINNELVMSSQIVKSVESVSTYVPKEVLDNDKGILNIAIFDANDIQVANRLIFINPKETYKKPEISFETTTNPRELNTIKVKYPEEINFSAVIKDQKNNDDDNLISAMLLTRDFSSKINHPAQYFKNNEFSENLDALLITEKWKRFNWEDLVVGNIVKPTIDNERRYLSYKVKAYNNGRELSNASLSIIYKMQNNGKEFATLDTDYEGNFEMNNLFYYGPMAMNYFLNSENGKSANNGTLTLSVVPNYKSTSYKSKLPATPYLLEEITNKEEVEKQNTYKQNIKIINDKSIRLKEVVVKADKKSKTEKLNEELSGGMFKNINETVIDFVNESQPIEGYTNIMDFLAGRVAGLTVSNGVPKIRNSEVAIYWNEMKMTSDNLTSINPRDIAMVKIFKGAGLLGNAIAIYSKRGSDAPVDNTPMLPNNLIQIGGYNQSLPYFSNDDYESLYNDVPNDIRSTLFWNANLFSEPGENTDIEYFNNDKPKDYQLTIIGFDEKGNPVYYEGKIN</sequence>
<name>A0A7H9DPY2_9FLAO</name>
<dbReference type="EMBL" id="CP040908">
    <property type="protein sequence ID" value="QLL56771.1"/>
    <property type="molecule type" value="Genomic_DNA"/>
</dbReference>
<reference evidence="2 3" key="1">
    <citation type="submission" date="2019-06" db="EMBL/GenBank/DDBJ databases">
        <title>Emergence of pandrug resistant Empedobacter falsenii in China.</title>
        <authorList>
            <person name="Dong N."/>
            <person name="Chen S."/>
            <person name="Zhang R."/>
        </authorList>
    </citation>
    <scope>NUCLEOTIDE SEQUENCE [LARGE SCALE GENOMIC DNA]</scope>
    <source>
        <strain evidence="2 3">1681-1</strain>
    </source>
</reference>
<feature type="transmembrane region" description="Helical" evidence="1">
    <location>
        <begin position="27"/>
        <end position="46"/>
    </location>
</feature>
<accession>A0A7H9DPY2</accession>
<protein>
    <submittedName>
        <fullName evidence="2">Uncharacterized protein</fullName>
    </submittedName>
</protein>
<dbReference type="GeneID" id="78400026"/>
<dbReference type="AlphaFoldDB" id="A0A7H9DPY2"/>